<dbReference type="Proteomes" id="UP000789706">
    <property type="component" value="Unassembled WGS sequence"/>
</dbReference>
<gene>
    <name evidence="1" type="ORF">DEBURN_LOCUS10018</name>
</gene>
<dbReference type="EMBL" id="CAJVPK010002386">
    <property type="protein sequence ID" value="CAG8612052.1"/>
    <property type="molecule type" value="Genomic_DNA"/>
</dbReference>
<dbReference type="AlphaFoldDB" id="A0A9N9CRV5"/>
<keyword evidence="2" id="KW-1185">Reference proteome</keyword>
<evidence type="ECO:0000313" key="2">
    <source>
        <dbReference type="Proteomes" id="UP000789706"/>
    </source>
</evidence>
<sequence length="75" mass="8568">MLLPYVLDVIATLKEVHDLTEAVFNYDVARLLSIATNLDNLNRQQVNAYRRFSKYVSISQETPSEIGVQKIVENV</sequence>
<evidence type="ECO:0000313" key="1">
    <source>
        <dbReference type="EMBL" id="CAG8612052.1"/>
    </source>
</evidence>
<proteinExistence type="predicted"/>
<comment type="caution">
    <text evidence="1">The sequence shown here is derived from an EMBL/GenBank/DDBJ whole genome shotgun (WGS) entry which is preliminary data.</text>
</comment>
<reference evidence="1" key="1">
    <citation type="submission" date="2021-06" db="EMBL/GenBank/DDBJ databases">
        <authorList>
            <person name="Kallberg Y."/>
            <person name="Tangrot J."/>
            <person name="Rosling A."/>
        </authorList>
    </citation>
    <scope>NUCLEOTIDE SEQUENCE</scope>
    <source>
        <strain evidence="1">AZ414A</strain>
    </source>
</reference>
<name>A0A9N9CRV5_9GLOM</name>
<protein>
    <submittedName>
        <fullName evidence="1">3986_t:CDS:1</fullName>
    </submittedName>
</protein>
<accession>A0A9N9CRV5</accession>
<organism evidence="1 2">
    <name type="scientific">Diversispora eburnea</name>
    <dbReference type="NCBI Taxonomy" id="1213867"/>
    <lineage>
        <taxon>Eukaryota</taxon>
        <taxon>Fungi</taxon>
        <taxon>Fungi incertae sedis</taxon>
        <taxon>Mucoromycota</taxon>
        <taxon>Glomeromycotina</taxon>
        <taxon>Glomeromycetes</taxon>
        <taxon>Diversisporales</taxon>
        <taxon>Diversisporaceae</taxon>
        <taxon>Diversispora</taxon>
    </lineage>
</organism>